<dbReference type="InterPro" id="IPR003779">
    <property type="entry name" value="CMD-like"/>
</dbReference>
<dbReference type="PANTHER" id="PTHR34846">
    <property type="entry name" value="4-CARBOXYMUCONOLACTONE DECARBOXYLASE FAMILY PROTEIN (AFU_ORTHOLOGUE AFUA_6G11590)"/>
    <property type="match status" value="1"/>
</dbReference>
<dbReference type="Gene3D" id="1.20.1290.10">
    <property type="entry name" value="AhpD-like"/>
    <property type="match status" value="1"/>
</dbReference>
<accession>A0A807LGH7</accession>
<dbReference type="Proteomes" id="UP000187148">
    <property type="component" value="Chromosome"/>
</dbReference>
<name>A0A807LGH7_9ENTR</name>
<evidence type="ECO:0000313" key="3">
    <source>
        <dbReference type="Proteomes" id="UP000187148"/>
    </source>
</evidence>
<keyword evidence="3" id="KW-1185">Reference proteome</keyword>
<proteinExistence type="predicted"/>
<dbReference type="RefSeq" id="WP_076769815.1">
    <property type="nucleotide sequence ID" value="NZ_CP019445.1"/>
</dbReference>
<dbReference type="InterPro" id="IPR004675">
    <property type="entry name" value="AhpD_core"/>
</dbReference>
<dbReference type="AlphaFoldDB" id="A0A807LGH7"/>
<dbReference type="SUPFAM" id="SSF69118">
    <property type="entry name" value="AhpD-like"/>
    <property type="match status" value="1"/>
</dbReference>
<feature type="domain" description="Carboxymuconolactone decarboxylase-like" evidence="1">
    <location>
        <begin position="12"/>
        <end position="93"/>
    </location>
</feature>
<dbReference type="EMBL" id="CP019445">
    <property type="protein sequence ID" value="APZ06447.1"/>
    <property type="molecule type" value="Genomic_DNA"/>
</dbReference>
<protein>
    <submittedName>
        <fullName evidence="2">Alkylhydroperoxidase</fullName>
    </submittedName>
</protein>
<keyword evidence="2" id="KW-0560">Oxidoreductase</keyword>
<sequence length="159" mass="17551">MSTRINLFQRVPDLIKALSDASQASHHSGLDSTLKNLVDIRTSQLNGCAFCLDMHIKQARILGERELRLHHVAIWRESPLFTAKEKAALALTEALTRPGAEGVSDAIYDAAREHFDEVALSELAFAISIINTWNRLMIVSQTAPGALDKAYGLDRANLE</sequence>
<evidence type="ECO:0000313" key="2">
    <source>
        <dbReference type="EMBL" id="APZ06447.1"/>
    </source>
</evidence>
<dbReference type="KEGG" id="kco:BWI95_16000"/>
<keyword evidence="2" id="KW-0575">Peroxidase</keyword>
<dbReference type="InterPro" id="IPR029032">
    <property type="entry name" value="AhpD-like"/>
</dbReference>
<dbReference type="NCBIfam" id="TIGR00778">
    <property type="entry name" value="ahpD_dom"/>
    <property type="match status" value="1"/>
</dbReference>
<dbReference type="GO" id="GO:0051920">
    <property type="term" value="F:peroxiredoxin activity"/>
    <property type="evidence" value="ECO:0007669"/>
    <property type="project" value="InterPro"/>
</dbReference>
<dbReference type="PANTHER" id="PTHR34846:SF10">
    <property type="entry name" value="CYTOPLASMIC PROTEIN"/>
    <property type="match status" value="1"/>
</dbReference>
<dbReference type="Pfam" id="PF02627">
    <property type="entry name" value="CMD"/>
    <property type="match status" value="1"/>
</dbReference>
<evidence type="ECO:0000259" key="1">
    <source>
        <dbReference type="Pfam" id="PF02627"/>
    </source>
</evidence>
<gene>
    <name evidence="2" type="ORF">BWI95_16000</name>
</gene>
<organism evidence="2 3">
    <name type="scientific">Kosakonia cowanii JCM 10956 = DSM 18146</name>
    <dbReference type="NCBI Taxonomy" id="1300165"/>
    <lineage>
        <taxon>Bacteria</taxon>
        <taxon>Pseudomonadati</taxon>
        <taxon>Pseudomonadota</taxon>
        <taxon>Gammaproteobacteria</taxon>
        <taxon>Enterobacterales</taxon>
        <taxon>Enterobacteriaceae</taxon>
        <taxon>Kosakonia</taxon>
    </lineage>
</organism>
<reference evidence="2 3" key="1">
    <citation type="submission" date="2017-01" db="EMBL/GenBank/DDBJ databases">
        <authorList>
            <person name="Cao J.-M."/>
        </authorList>
    </citation>
    <scope>NUCLEOTIDE SEQUENCE [LARGE SCALE GENOMIC DNA]</scope>
    <source>
        <strain evidence="2 3">888-76</strain>
    </source>
</reference>